<dbReference type="EMBL" id="JBHSRS010000084">
    <property type="protein sequence ID" value="MFC6284438.1"/>
    <property type="molecule type" value="Genomic_DNA"/>
</dbReference>
<name>A0ABW1U634_9BURK</name>
<organism evidence="3 4">
    <name type="scientific">Polaromonas aquatica</name>
    <dbReference type="NCBI Taxonomy" id="332657"/>
    <lineage>
        <taxon>Bacteria</taxon>
        <taxon>Pseudomonadati</taxon>
        <taxon>Pseudomonadota</taxon>
        <taxon>Betaproteobacteria</taxon>
        <taxon>Burkholderiales</taxon>
        <taxon>Comamonadaceae</taxon>
        <taxon>Polaromonas</taxon>
    </lineage>
</organism>
<feature type="domain" description="HpcH/HpaI aldolase/citrate lyase" evidence="2">
    <location>
        <begin position="9"/>
        <end position="181"/>
    </location>
</feature>
<dbReference type="SUPFAM" id="SSF51621">
    <property type="entry name" value="Phosphoenolpyruvate/pyruvate domain"/>
    <property type="match status" value="1"/>
</dbReference>
<evidence type="ECO:0000313" key="4">
    <source>
        <dbReference type="Proteomes" id="UP001596270"/>
    </source>
</evidence>
<comment type="caution">
    <text evidence="3">The sequence shown here is derived from an EMBL/GenBank/DDBJ whole genome shotgun (WGS) entry which is preliminary data.</text>
</comment>
<dbReference type="Proteomes" id="UP001596270">
    <property type="component" value="Unassembled WGS sequence"/>
</dbReference>
<evidence type="ECO:0000256" key="1">
    <source>
        <dbReference type="ARBA" id="ARBA00022723"/>
    </source>
</evidence>
<dbReference type="RefSeq" id="WP_371438699.1">
    <property type="nucleotide sequence ID" value="NZ_JBHSRS010000084.1"/>
</dbReference>
<dbReference type="Gene3D" id="3.20.20.60">
    <property type="entry name" value="Phosphoenolpyruvate-binding domains"/>
    <property type="match status" value="2"/>
</dbReference>
<reference evidence="4" key="1">
    <citation type="journal article" date="2019" name="Int. J. Syst. Evol. Microbiol.">
        <title>The Global Catalogue of Microorganisms (GCM) 10K type strain sequencing project: providing services to taxonomists for standard genome sequencing and annotation.</title>
        <authorList>
            <consortium name="The Broad Institute Genomics Platform"/>
            <consortium name="The Broad Institute Genome Sequencing Center for Infectious Disease"/>
            <person name="Wu L."/>
            <person name="Ma J."/>
        </authorList>
    </citation>
    <scope>NUCLEOTIDE SEQUENCE [LARGE SCALE GENOMIC DNA]</scope>
    <source>
        <strain evidence="4">CCUG 39402</strain>
    </source>
</reference>
<protein>
    <submittedName>
        <fullName evidence="3">Aldolase/citrate lyase family protein</fullName>
    </submittedName>
</protein>
<dbReference type="Pfam" id="PF03328">
    <property type="entry name" value="HpcH_HpaI"/>
    <property type="match status" value="1"/>
</dbReference>
<gene>
    <name evidence="3" type="ORF">ACFQND_24710</name>
</gene>
<accession>A0ABW1U634</accession>
<keyword evidence="3" id="KW-0456">Lyase</keyword>
<keyword evidence="4" id="KW-1185">Reference proteome</keyword>
<dbReference type="InterPro" id="IPR005000">
    <property type="entry name" value="Aldolase/citrate-lyase_domain"/>
</dbReference>
<dbReference type="GO" id="GO:0016829">
    <property type="term" value="F:lyase activity"/>
    <property type="evidence" value="ECO:0007669"/>
    <property type="project" value="UniProtKB-KW"/>
</dbReference>
<keyword evidence="1" id="KW-0479">Metal-binding</keyword>
<proteinExistence type="predicted"/>
<dbReference type="InterPro" id="IPR015813">
    <property type="entry name" value="Pyrv/PenolPyrv_kinase-like_dom"/>
</dbReference>
<evidence type="ECO:0000259" key="2">
    <source>
        <dbReference type="Pfam" id="PF03328"/>
    </source>
</evidence>
<sequence length="272" mass="29974">MIDLLTITNDPELAARCDQMEGMRVFVDLERNGKAERQAGRNTFISTHQVDDVGRVKAVLKRSRLMVRVNPYQLDNPGAIRAEIEEVLAQGADLLMLPMFTGAWQLQSFSEMVDGRAPIVPLLETAGALESLYEWLDMPGLYEVFIGLNDLHLSLGCNFMFEPLLQGHVDRVATAAKERGLRMGFGGVARIDEGLLPGRDVLGEHVRLGSRAVILSRTFNRPDGEQSFEEAVNALRKTEAELMLRTASQAESDRVRVAGLIGVLAQGMKAVA</sequence>
<dbReference type="InterPro" id="IPR040442">
    <property type="entry name" value="Pyrv_kinase-like_dom_sf"/>
</dbReference>
<evidence type="ECO:0000313" key="3">
    <source>
        <dbReference type="EMBL" id="MFC6284438.1"/>
    </source>
</evidence>